<comment type="catalytic activity">
    <reaction evidence="1 6">
        <text>Thiol-dependent hydrolysis of ester, thioester, amide, peptide and isopeptide bonds formed by the C-terminal Gly of ubiquitin (a 76-residue protein attached to proteins as an intracellular targeting signal).</text>
        <dbReference type="EC" id="3.4.19.12"/>
    </reaction>
</comment>
<dbReference type="GO" id="GO:0004843">
    <property type="term" value="F:cysteine-type deubiquitinase activity"/>
    <property type="evidence" value="ECO:0007669"/>
    <property type="project" value="UniProtKB-UniRule"/>
</dbReference>
<evidence type="ECO:0000313" key="10">
    <source>
        <dbReference type="Proteomes" id="UP000736335"/>
    </source>
</evidence>
<gene>
    <name evidence="9" type="ORF">BJ322DRAFT_16811</name>
</gene>
<dbReference type="EC" id="3.4.19.12" evidence="6"/>
<dbReference type="PROSITE" id="PS00973">
    <property type="entry name" value="USP_2"/>
    <property type="match status" value="1"/>
</dbReference>
<feature type="region of interest" description="Disordered" evidence="7">
    <location>
        <begin position="260"/>
        <end position="401"/>
    </location>
</feature>
<keyword evidence="4 6" id="KW-0378">Hydrolase</keyword>
<feature type="domain" description="USP" evidence="8">
    <location>
        <begin position="470"/>
        <end position="851"/>
    </location>
</feature>
<evidence type="ECO:0000256" key="7">
    <source>
        <dbReference type="SAM" id="MobiDB-lite"/>
    </source>
</evidence>
<keyword evidence="2 6" id="KW-0645">Protease</keyword>
<evidence type="ECO:0000256" key="6">
    <source>
        <dbReference type="RuleBase" id="RU366025"/>
    </source>
</evidence>
<keyword evidence="10" id="KW-1185">Reference proteome</keyword>
<feature type="compositionally biased region" description="Pro residues" evidence="7">
    <location>
        <begin position="387"/>
        <end position="396"/>
    </location>
</feature>
<feature type="compositionally biased region" description="Polar residues" evidence="7">
    <location>
        <begin position="337"/>
        <end position="364"/>
    </location>
</feature>
<feature type="compositionally biased region" description="Low complexity" evidence="7">
    <location>
        <begin position="186"/>
        <end position="203"/>
    </location>
</feature>
<keyword evidence="3 6" id="KW-0833">Ubl conjugation pathway</keyword>
<dbReference type="AlphaFoldDB" id="A0A9P6HPN9"/>
<dbReference type="Pfam" id="PF00443">
    <property type="entry name" value="UCH"/>
    <property type="match status" value="1"/>
</dbReference>
<reference evidence="9" key="1">
    <citation type="journal article" date="2020" name="Nat. Commun.">
        <title>Large-scale genome sequencing of mycorrhizal fungi provides insights into the early evolution of symbiotic traits.</title>
        <authorList>
            <person name="Miyauchi S."/>
            <person name="Kiss E."/>
            <person name="Kuo A."/>
            <person name="Drula E."/>
            <person name="Kohler A."/>
            <person name="Sanchez-Garcia M."/>
            <person name="Morin E."/>
            <person name="Andreopoulos B."/>
            <person name="Barry K.W."/>
            <person name="Bonito G."/>
            <person name="Buee M."/>
            <person name="Carver A."/>
            <person name="Chen C."/>
            <person name="Cichocki N."/>
            <person name="Clum A."/>
            <person name="Culley D."/>
            <person name="Crous P.W."/>
            <person name="Fauchery L."/>
            <person name="Girlanda M."/>
            <person name="Hayes R.D."/>
            <person name="Keri Z."/>
            <person name="LaButti K."/>
            <person name="Lipzen A."/>
            <person name="Lombard V."/>
            <person name="Magnuson J."/>
            <person name="Maillard F."/>
            <person name="Murat C."/>
            <person name="Nolan M."/>
            <person name="Ohm R.A."/>
            <person name="Pangilinan J."/>
            <person name="Pereira M.F."/>
            <person name="Perotto S."/>
            <person name="Peter M."/>
            <person name="Pfister S."/>
            <person name="Riley R."/>
            <person name="Sitrit Y."/>
            <person name="Stielow J.B."/>
            <person name="Szollosi G."/>
            <person name="Zifcakova L."/>
            <person name="Stursova M."/>
            <person name="Spatafora J.W."/>
            <person name="Tedersoo L."/>
            <person name="Vaario L.M."/>
            <person name="Yamada A."/>
            <person name="Yan M."/>
            <person name="Wang P."/>
            <person name="Xu J."/>
            <person name="Bruns T."/>
            <person name="Baldrian P."/>
            <person name="Vilgalys R."/>
            <person name="Dunand C."/>
            <person name="Henrissat B."/>
            <person name="Grigoriev I.V."/>
            <person name="Hibbett D."/>
            <person name="Nagy L.G."/>
            <person name="Martin F.M."/>
        </authorList>
    </citation>
    <scope>NUCLEOTIDE SEQUENCE</scope>
    <source>
        <strain evidence="9">UH-Tt-Lm1</strain>
    </source>
</reference>
<reference evidence="9" key="2">
    <citation type="submission" date="2020-11" db="EMBL/GenBank/DDBJ databases">
        <authorList>
            <consortium name="DOE Joint Genome Institute"/>
            <person name="Kuo A."/>
            <person name="Miyauchi S."/>
            <person name="Kiss E."/>
            <person name="Drula E."/>
            <person name="Kohler A."/>
            <person name="Sanchez-Garcia M."/>
            <person name="Andreopoulos B."/>
            <person name="Barry K.W."/>
            <person name="Bonito G."/>
            <person name="Buee M."/>
            <person name="Carver A."/>
            <person name="Chen C."/>
            <person name="Cichocki N."/>
            <person name="Clum A."/>
            <person name="Culley D."/>
            <person name="Crous P.W."/>
            <person name="Fauchery L."/>
            <person name="Girlanda M."/>
            <person name="Hayes R."/>
            <person name="Keri Z."/>
            <person name="Labutti K."/>
            <person name="Lipzen A."/>
            <person name="Lombard V."/>
            <person name="Magnuson J."/>
            <person name="Maillard F."/>
            <person name="Morin E."/>
            <person name="Murat C."/>
            <person name="Nolan M."/>
            <person name="Ohm R."/>
            <person name="Pangilinan J."/>
            <person name="Pereira M."/>
            <person name="Perotto S."/>
            <person name="Peter M."/>
            <person name="Riley R."/>
            <person name="Sitrit Y."/>
            <person name="Stielow B."/>
            <person name="Szollosi G."/>
            <person name="Zifcakova L."/>
            <person name="Stursova M."/>
            <person name="Spatafora J.W."/>
            <person name="Tedersoo L."/>
            <person name="Vaario L.-M."/>
            <person name="Yamada A."/>
            <person name="Yan M."/>
            <person name="Wang P."/>
            <person name="Xu J."/>
            <person name="Bruns T."/>
            <person name="Baldrian P."/>
            <person name="Vilgalys R."/>
            <person name="Henrissat B."/>
            <person name="Grigoriev I.V."/>
            <person name="Hibbett D."/>
            <person name="Nagy L.G."/>
            <person name="Martin F.M."/>
        </authorList>
    </citation>
    <scope>NUCLEOTIDE SEQUENCE</scope>
    <source>
        <strain evidence="9">UH-Tt-Lm1</strain>
    </source>
</reference>
<dbReference type="Gene3D" id="3.90.70.10">
    <property type="entry name" value="Cysteine proteinases"/>
    <property type="match status" value="1"/>
</dbReference>
<comment type="similarity">
    <text evidence="6">Belongs to the peptidase C19 family.</text>
</comment>
<comment type="caution">
    <text evidence="9">The sequence shown here is derived from an EMBL/GenBank/DDBJ whole genome shotgun (WGS) entry which is preliminary data.</text>
</comment>
<dbReference type="CDD" id="cd02257">
    <property type="entry name" value="Peptidase_C19"/>
    <property type="match status" value="1"/>
</dbReference>
<dbReference type="InterPro" id="IPR038765">
    <property type="entry name" value="Papain-like_cys_pep_sf"/>
</dbReference>
<dbReference type="EMBL" id="WIUZ02000001">
    <property type="protein sequence ID" value="KAF9792155.1"/>
    <property type="molecule type" value="Genomic_DNA"/>
</dbReference>
<dbReference type="PROSITE" id="PS50235">
    <property type="entry name" value="USP_3"/>
    <property type="match status" value="1"/>
</dbReference>
<sequence length="857" mass="93822">MANQQPPYHNSGYYAPYMYQNGYPQQYAQPPPHYGLNGHPPSHTPPRMSAGPSNGVGRGSYSNRGHQPYHPHLPIYNQHFQHVDGATPSPPPISPTYAHPHPHKSQSTHAPYPHYTIPPPNAYHLSWPTEPLSPLPKQLSGLNHFPPNVTATPQPGPSTYDVPPVSEPVPGVTPVPAPEPAREPALEPVSEPASESAPVSEPISQPPSVPFEPSSEQTSPIITSPLVTKRSAASSVEKSKNEFAIWSRRPTDPSVAPAIIISPRARPPPQVIDDALKLPTPPLTPVQAAVNVPEDPDRDKSTEAFDEPPTAQTQIADSPSPVTETTTATPSVHDITTPASPISSRTSISNASPADVKSPSTPSTAVLVDIPAAAESPKDKTEVEITPPAPPTPATPPVKKSWASLLKKDDVTSTGKNALPTSTVVGYSVPGGSIDNSQATPIAMTKKQELATLLTAGPSGPGQVPKIRPRGLVNSGNMCFANAVLQALVYCPPFYRLFTELAKYLPGPSSDSRKSIDNRISLTTGTIEFLREFNPLSERERRRREEDGEDGFLDSFTPVSVYDAMRAKKRFDNMRGGHQEDAEEFLGFYLDTLEDEFLSLLASVSPKSDPQNLNHTEEREEVVPKEDGWMEVGRRNRMVVTRTAKATDSPITRIFGGTFRSTLRVPQHKDSVVVESWRALQLDIQREQVNTIGEALQCISNPQPVTVTSPTRPGVSVDAHQQVLIESLPPILVLHLKRFLYDTEVGDVVKIGKPISFTPELEIDSNLISPGRRQAQKVKYKLFGVLYHHGLSASGGHYTLDVLHPNRDMTQKPREAWIRIDDELVSDVLPKNVFEADRDHRCPYLLFYKRVAHAWSK</sequence>
<dbReference type="InterPro" id="IPR028889">
    <property type="entry name" value="USP"/>
</dbReference>
<organism evidence="9 10">
    <name type="scientific">Thelephora terrestris</name>
    <dbReference type="NCBI Taxonomy" id="56493"/>
    <lineage>
        <taxon>Eukaryota</taxon>
        <taxon>Fungi</taxon>
        <taxon>Dikarya</taxon>
        <taxon>Basidiomycota</taxon>
        <taxon>Agaricomycotina</taxon>
        <taxon>Agaricomycetes</taxon>
        <taxon>Thelephorales</taxon>
        <taxon>Thelephoraceae</taxon>
        <taxon>Thelephora</taxon>
    </lineage>
</organism>
<dbReference type="OrthoDB" id="429671at2759"/>
<dbReference type="SUPFAM" id="SSF54001">
    <property type="entry name" value="Cysteine proteinases"/>
    <property type="match status" value="1"/>
</dbReference>
<evidence type="ECO:0000313" key="9">
    <source>
        <dbReference type="EMBL" id="KAF9792155.1"/>
    </source>
</evidence>
<dbReference type="InterPro" id="IPR050164">
    <property type="entry name" value="Peptidase_C19"/>
</dbReference>
<keyword evidence="5 6" id="KW-0788">Thiol protease</keyword>
<name>A0A9P6HPN9_9AGAM</name>
<dbReference type="InterPro" id="IPR001394">
    <property type="entry name" value="Peptidase_C19_UCH"/>
</dbReference>
<evidence type="ECO:0000256" key="3">
    <source>
        <dbReference type="ARBA" id="ARBA00022786"/>
    </source>
</evidence>
<dbReference type="GO" id="GO:0016579">
    <property type="term" value="P:protein deubiquitination"/>
    <property type="evidence" value="ECO:0007669"/>
    <property type="project" value="InterPro"/>
</dbReference>
<dbReference type="GO" id="GO:0005634">
    <property type="term" value="C:nucleus"/>
    <property type="evidence" value="ECO:0007669"/>
    <property type="project" value="TreeGrafter"/>
</dbReference>
<dbReference type="GO" id="GO:0006508">
    <property type="term" value="P:proteolysis"/>
    <property type="evidence" value="ECO:0007669"/>
    <property type="project" value="UniProtKB-KW"/>
</dbReference>
<protein>
    <recommendedName>
        <fullName evidence="6">Ubiquitin carboxyl-terminal hydrolase</fullName>
        <ecNumber evidence="6">3.4.19.12</ecNumber>
    </recommendedName>
</protein>
<evidence type="ECO:0000256" key="2">
    <source>
        <dbReference type="ARBA" id="ARBA00022670"/>
    </source>
</evidence>
<dbReference type="InterPro" id="IPR018200">
    <property type="entry name" value="USP_CS"/>
</dbReference>
<dbReference type="PROSITE" id="PS00972">
    <property type="entry name" value="USP_1"/>
    <property type="match status" value="1"/>
</dbReference>
<dbReference type="GO" id="GO:0005829">
    <property type="term" value="C:cytosol"/>
    <property type="evidence" value="ECO:0007669"/>
    <property type="project" value="TreeGrafter"/>
</dbReference>
<proteinExistence type="inferred from homology"/>
<dbReference type="PANTHER" id="PTHR24006">
    <property type="entry name" value="UBIQUITIN CARBOXYL-TERMINAL HYDROLASE"/>
    <property type="match status" value="1"/>
</dbReference>
<evidence type="ECO:0000256" key="1">
    <source>
        <dbReference type="ARBA" id="ARBA00000707"/>
    </source>
</evidence>
<feature type="region of interest" description="Disordered" evidence="7">
    <location>
        <begin position="22"/>
        <end position="116"/>
    </location>
</feature>
<evidence type="ECO:0000256" key="4">
    <source>
        <dbReference type="ARBA" id="ARBA00022801"/>
    </source>
</evidence>
<dbReference type="Proteomes" id="UP000736335">
    <property type="component" value="Unassembled WGS sequence"/>
</dbReference>
<feature type="compositionally biased region" description="Polar residues" evidence="7">
    <location>
        <begin position="310"/>
        <end position="330"/>
    </location>
</feature>
<feature type="region of interest" description="Disordered" evidence="7">
    <location>
        <begin position="138"/>
        <end position="219"/>
    </location>
</feature>
<accession>A0A9P6HPN9</accession>
<dbReference type="PANTHER" id="PTHR24006:SF687">
    <property type="entry name" value="UBIQUITIN CARBOXYL-TERMINAL HYDROLASE 10"/>
    <property type="match status" value="1"/>
</dbReference>
<feature type="compositionally biased region" description="Pro residues" evidence="7">
    <location>
        <begin position="165"/>
        <end position="179"/>
    </location>
</feature>
<evidence type="ECO:0000256" key="5">
    <source>
        <dbReference type="ARBA" id="ARBA00022807"/>
    </source>
</evidence>
<evidence type="ECO:0000259" key="8">
    <source>
        <dbReference type="PROSITE" id="PS50235"/>
    </source>
</evidence>